<evidence type="ECO:0000313" key="2">
    <source>
        <dbReference type="EMBL" id="TRZ04535.1"/>
    </source>
</evidence>
<dbReference type="EMBL" id="SRMA01000005">
    <property type="protein sequence ID" value="TRZ04535.1"/>
    <property type="molecule type" value="Genomic_DNA"/>
</dbReference>
<gene>
    <name evidence="2" type="ORF">DNTS_014383</name>
</gene>
<proteinExistence type="predicted"/>
<feature type="non-terminal residue" evidence="2">
    <location>
        <position position="1"/>
    </location>
</feature>
<protein>
    <submittedName>
        <fullName evidence="2">Uncharacterized protein</fullName>
    </submittedName>
</protein>
<dbReference type="AlphaFoldDB" id="A0A553RQS6"/>
<evidence type="ECO:0000313" key="3">
    <source>
        <dbReference type="Proteomes" id="UP000316079"/>
    </source>
</evidence>
<feature type="compositionally biased region" description="Basic and acidic residues" evidence="1">
    <location>
        <begin position="152"/>
        <end position="164"/>
    </location>
</feature>
<comment type="caution">
    <text evidence="2">The sequence shown here is derived from an EMBL/GenBank/DDBJ whole genome shotgun (WGS) entry which is preliminary data.</text>
</comment>
<organism evidence="2 3">
    <name type="scientific">Danionella cerebrum</name>
    <dbReference type="NCBI Taxonomy" id="2873325"/>
    <lineage>
        <taxon>Eukaryota</taxon>
        <taxon>Metazoa</taxon>
        <taxon>Chordata</taxon>
        <taxon>Craniata</taxon>
        <taxon>Vertebrata</taxon>
        <taxon>Euteleostomi</taxon>
        <taxon>Actinopterygii</taxon>
        <taxon>Neopterygii</taxon>
        <taxon>Teleostei</taxon>
        <taxon>Ostariophysi</taxon>
        <taxon>Cypriniformes</taxon>
        <taxon>Danionidae</taxon>
        <taxon>Danioninae</taxon>
        <taxon>Danionella</taxon>
    </lineage>
</organism>
<name>A0A553RQS6_9TELE</name>
<feature type="region of interest" description="Disordered" evidence="1">
    <location>
        <begin position="261"/>
        <end position="287"/>
    </location>
</feature>
<dbReference type="Proteomes" id="UP000316079">
    <property type="component" value="Unassembled WGS sequence"/>
</dbReference>
<keyword evidence="3" id="KW-1185">Reference proteome</keyword>
<sequence length="309" mass="34149">PKDDELLISTHPLPELFTELNLKNEPVPESKDCFAELHLNECSVSQIENLSSNPPAFTEEISRHEAALRSPRTGETFSPLSLVRIDELLKKSTAKACELSQPSQMNPLLSDITIQVERGMMVKSIPHQENSFSVTTARADCEAQEMSGCQEKSSKESSKCHSEEQPGVSHAITASTPSPLKPPAKDAEVISTINKLLKLSEQKKESLSITLRERNGSNSGVQDYTNPLASFLKFRTMQKTEERSLTSPDLILNSSRKVSLDKQTTAMKQLSEPGRSDAETETDVQTVERKKEAVINKTVYVQPTGISKP</sequence>
<evidence type="ECO:0000256" key="1">
    <source>
        <dbReference type="SAM" id="MobiDB-lite"/>
    </source>
</evidence>
<feature type="region of interest" description="Disordered" evidence="1">
    <location>
        <begin position="148"/>
        <end position="184"/>
    </location>
</feature>
<reference evidence="2 3" key="1">
    <citation type="journal article" date="2019" name="Sci. Data">
        <title>Hybrid genome assembly and annotation of Danionella translucida.</title>
        <authorList>
            <person name="Kadobianskyi M."/>
            <person name="Schulze L."/>
            <person name="Schuelke M."/>
            <person name="Judkewitz B."/>
        </authorList>
    </citation>
    <scope>NUCLEOTIDE SEQUENCE [LARGE SCALE GENOMIC DNA]</scope>
    <source>
        <strain evidence="2 3">Bolton</strain>
    </source>
</reference>
<accession>A0A553RQS6</accession>